<dbReference type="SUPFAM" id="SSF54534">
    <property type="entry name" value="FKBP-like"/>
    <property type="match status" value="1"/>
</dbReference>
<dbReference type="GO" id="GO:0003755">
    <property type="term" value="F:peptidyl-prolyl cis-trans isomerase activity"/>
    <property type="evidence" value="ECO:0007669"/>
    <property type="project" value="UniProtKB-KW"/>
</dbReference>
<sequence>MKSSRLSVLALVAFAVACGAASNPDVAAKAGDTELSSARLAEVLAQSQAPLEKDVARNIAELWVNYQLVGLAAANNDSLSDAKVMQEALWSQIDNIRVKKFYDNVSKGWDSLSPGTDESRYMSGEALAARHILVKTEPNATPEQIGVAKKKADGILAEATTANFAVLAAKSDEPGAKERGGDLGLFQRGMMVPEFEKCLLVLKPGEISKEVCQTSFGFHIIYRSPFADVAEKFAPVAKQRNVAIAESTYLAKLETSHGVKIESSAPVKAKAIAKNPLGYVKDNAALASYKGGSLSASRFAQWVMAYPPQAQIRPQLVAAPDTLVEKFVKQIVRNELVLKQADSAKSQADTSELQVLFMNFKSDVPRVWGGLGIDPTKLTDSANTSKPKVAAARVDSFFNRLVKNEVPFVEVSYPLAHALQSKYPFSINETGLDKVIEKAKTLRASSDSSKAQTAPTGTAPATPPDTTQK</sequence>
<accession>A0A3D4VA24</accession>
<protein>
    <recommendedName>
        <fullName evidence="4">PpiC domain-containing protein</fullName>
    </recommendedName>
</protein>
<dbReference type="PROSITE" id="PS50198">
    <property type="entry name" value="PPIC_PPIASE_2"/>
    <property type="match status" value="1"/>
</dbReference>
<comment type="caution">
    <text evidence="5">The sequence shown here is derived from an EMBL/GenBank/DDBJ whole genome shotgun (WGS) entry which is preliminary data.</text>
</comment>
<feature type="region of interest" description="Disordered" evidence="2">
    <location>
        <begin position="443"/>
        <end position="469"/>
    </location>
</feature>
<dbReference type="AlphaFoldDB" id="A0A3D4VA24"/>
<dbReference type="PROSITE" id="PS51257">
    <property type="entry name" value="PROKAR_LIPOPROTEIN"/>
    <property type="match status" value="1"/>
</dbReference>
<feature type="signal peptide" evidence="3">
    <location>
        <begin position="1"/>
        <end position="20"/>
    </location>
</feature>
<evidence type="ECO:0000259" key="4">
    <source>
        <dbReference type="PROSITE" id="PS50198"/>
    </source>
</evidence>
<dbReference type="Gene3D" id="3.10.50.40">
    <property type="match status" value="1"/>
</dbReference>
<gene>
    <name evidence="5" type="ORF">DGD08_09840</name>
</gene>
<reference evidence="5 6" key="1">
    <citation type="journal article" date="2018" name="Nat. Biotechnol.">
        <title>A standardized bacterial taxonomy based on genome phylogeny substantially revises the tree of life.</title>
        <authorList>
            <person name="Parks D.H."/>
            <person name="Chuvochina M."/>
            <person name="Waite D.W."/>
            <person name="Rinke C."/>
            <person name="Skarshewski A."/>
            <person name="Chaumeil P.A."/>
            <person name="Hugenholtz P."/>
        </authorList>
    </citation>
    <scope>NUCLEOTIDE SEQUENCE [LARGE SCALE GENOMIC DNA]</scope>
    <source>
        <strain evidence="5">UBA8844</strain>
    </source>
</reference>
<feature type="compositionally biased region" description="Low complexity" evidence="2">
    <location>
        <begin position="451"/>
        <end position="469"/>
    </location>
</feature>
<name>A0A3D4VA24_9BACT</name>
<evidence type="ECO:0000256" key="1">
    <source>
        <dbReference type="PROSITE-ProRule" id="PRU00278"/>
    </source>
</evidence>
<proteinExistence type="predicted"/>
<dbReference type="InterPro" id="IPR046357">
    <property type="entry name" value="PPIase_dom_sf"/>
</dbReference>
<dbReference type="InterPro" id="IPR050245">
    <property type="entry name" value="PrsA_foldase"/>
</dbReference>
<dbReference type="EMBL" id="DPIY01000009">
    <property type="protein sequence ID" value="HCT57488.1"/>
    <property type="molecule type" value="Genomic_DNA"/>
</dbReference>
<keyword evidence="3" id="KW-0732">Signal</keyword>
<evidence type="ECO:0000256" key="3">
    <source>
        <dbReference type="SAM" id="SignalP"/>
    </source>
</evidence>
<feature type="domain" description="PpiC" evidence="4">
    <location>
        <begin position="124"/>
        <end position="225"/>
    </location>
</feature>
<evidence type="ECO:0000313" key="6">
    <source>
        <dbReference type="Proteomes" id="UP000264071"/>
    </source>
</evidence>
<evidence type="ECO:0000256" key="2">
    <source>
        <dbReference type="SAM" id="MobiDB-lite"/>
    </source>
</evidence>
<dbReference type="Pfam" id="PF13616">
    <property type="entry name" value="Rotamase_3"/>
    <property type="match status" value="1"/>
</dbReference>
<dbReference type="Proteomes" id="UP000264071">
    <property type="component" value="Unassembled WGS sequence"/>
</dbReference>
<dbReference type="PANTHER" id="PTHR47245:SF2">
    <property type="entry name" value="PEPTIDYL-PROLYL CIS-TRANS ISOMERASE HP_0175-RELATED"/>
    <property type="match status" value="1"/>
</dbReference>
<keyword evidence="1" id="KW-0697">Rotamase</keyword>
<evidence type="ECO:0000313" key="5">
    <source>
        <dbReference type="EMBL" id="HCT57488.1"/>
    </source>
</evidence>
<organism evidence="5 6">
    <name type="scientific">Gemmatimonas aurantiaca</name>
    <dbReference type="NCBI Taxonomy" id="173480"/>
    <lineage>
        <taxon>Bacteria</taxon>
        <taxon>Pseudomonadati</taxon>
        <taxon>Gemmatimonadota</taxon>
        <taxon>Gemmatimonadia</taxon>
        <taxon>Gemmatimonadales</taxon>
        <taxon>Gemmatimonadaceae</taxon>
        <taxon>Gemmatimonas</taxon>
    </lineage>
</organism>
<dbReference type="PANTHER" id="PTHR47245">
    <property type="entry name" value="PEPTIDYLPROLYL ISOMERASE"/>
    <property type="match status" value="1"/>
</dbReference>
<dbReference type="InterPro" id="IPR000297">
    <property type="entry name" value="PPIase_PpiC"/>
</dbReference>
<feature type="chain" id="PRO_5017547679" description="PpiC domain-containing protein" evidence="3">
    <location>
        <begin position="21"/>
        <end position="469"/>
    </location>
</feature>
<keyword evidence="1" id="KW-0413">Isomerase</keyword>